<evidence type="ECO:0000313" key="2">
    <source>
        <dbReference type="EMBL" id="VVC26251.1"/>
    </source>
</evidence>
<protein>
    <submittedName>
        <fullName evidence="2">Uncharacterized protein</fullName>
    </submittedName>
</protein>
<feature type="compositionally biased region" description="Basic residues" evidence="1">
    <location>
        <begin position="91"/>
        <end position="103"/>
    </location>
</feature>
<dbReference type="AlphaFoldDB" id="A0A5E4M3V3"/>
<reference evidence="2 3" key="1">
    <citation type="submission" date="2019-08" db="EMBL/GenBank/DDBJ databases">
        <authorList>
            <person name="Alioto T."/>
            <person name="Alioto T."/>
            <person name="Gomez Garrido J."/>
        </authorList>
    </citation>
    <scope>NUCLEOTIDE SEQUENCE [LARGE SCALE GENOMIC DNA]</scope>
</reference>
<evidence type="ECO:0000256" key="1">
    <source>
        <dbReference type="SAM" id="MobiDB-lite"/>
    </source>
</evidence>
<proteinExistence type="predicted"/>
<accession>A0A5E4M3V3</accession>
<dbReference type="EMBL" id="CABPRJ010000028">
    <property type="protein sequence ID" value="VVC26251.1"/>
    <property type="molecule type" value="Genomic_DNA"/>
</dbReference>
<sequence>MLRLVSRDGGSPRCPEHLGVAARHDGRLPVLAGFRPTAEWWYRGGCHWSGYVVMGHADSRKALGRTGSQAATAANRGISLKPTQSIGGLTPHRRLPVAKNGKQ</sequence>
<dbReference type="Proteomes" id="UP000325440">
    <property type="component" value="Unassembled WGS sequence"/>
</dbReference>
<keyword evidence="3" id="KW-1185">Reference proteome</keyword>
<evidence type="ECO:0000313" key="3">
    <source>
        <dbReference type="Proteomes" id="UP000325440"/>
    </source>
</evidence>
<gene>
    <name evidence="2" type="ORF">CINCED_3A003732</name>
</gene>
<organism evidence="2 3">
    <name type="scientific">Cinara cedri</name>
    <dbReference type="NCBI Taxonomy" id="506608"/>
    <lineage>
        <taxon>Eukaryota</taxon>
        <taxon>Metazoa</taxon>
        <taxon>Ecdysozoa</taxon>
        <taxon>Arthropoda</taxon>
        <taxon>Hexapoda</taxon>
        <taxon>Insecta</taxon>
        <taxon>Pterygota</taxon>
        <taxon>Neoptera</taxon>
        <taxon>Paraneoptera</taxon>
        <taxon>Hemiptera</taxon>
        <taxon>Sternorrhyncha</taxon>
        <taxon>Aphidomorpha</taxon>
        <taxon>Aphidoidea</taxon>
        <taxon>Aphididae</taxon>
        <taxon>Lachninae</taxon>
        <taxon>Cinara</taxon>
    </lineage>
</organism>
<feature type="region of interest" description="Disordered" evidence="1">
    <location>
        <begin position="65"/>
        <end position="103"/>
    </location>
</feature>
<name>A0A5E4M3V3_9HEMI</name>